<gene>
    <name evidence="6" type="ORF">I4I81_05815</name>
</gene>
<comment type="caution">
    <text evidence="6">The sequence shown here is derived from an EMBL/GenBank/DDBJ whole genome shotgun (WGS) entry which is preliminary data.</text>
</comment>
<dbReference type="RefSeq" id="WP_218602062.1">
    <property type="nucleotide sequence ID" value="NZ_JADQDJ010000046.1"/>
</dbReference>
<dbReference type="Proteomes" id="UP000694287">
    <property type="component" value="Unassembled WGS sequence"/>
</dbReference>
<evidence type="ECO:0000313" key="7">
    <source>
        <dbReference type="Proteomes" id="UP000694287"/>
    </source>
</evidence>
<dbReference type="SMART" id="SM00116">
    <property type="entry name" value="CBS"/>
    <property type="match status" value="2"/>
</dbReference>
<organism evidence="6 7">
    <name type="scientific">Pseudonocardia abyssalis</name>
    <dbReference type="NCBI Taxonomy" id="2792008"/>
    <lineage>
        <taxon>Bacteria</taxon>
        <taxon>Bacillati</taxon>
        <taxon>Actinomycetota</taxon>
        <taxon>Actinomycetes</taxon>
        <taxon>Pseudonocardiales</taxon>
        <taxon>Pseudonocardiaceae</taxon>
        <taxon>Pseudonocardia</taxon>
    </lineage>
</organism>
<feature type="region of interest" description="Disordered" evidence="3">
    <location>
        <begin position="239"/>
        <end position="259"/>
    </location>
</feature>
<dbReference type="CDD" id="cd23659">
    <property type="entry name" value="USP_At3g01520-like"/>
    <property type="match status" value="1"/>
</dbReference>
<dbReference type="InterPro" id="IPR006016">
    <property type="entry name" value="UspA"/>
</dbReference>
<evidence type="ECO:0000256" key="3">
    <source>
        <dbReference type="SAM" id="MobiDB-lite"/>
    </source>
</evidence>
<keyword evidence="7" id="KW-1185">Reference proteome</keyword>
<evidence type="ECO:0000259" key="5">
    <source>
        <dbReference type="PROSITE" id="PS51371"/>
    </source>
</evidence>
<dbReference type="PANTHER" id="PTHR43080">
    <property type="entry name" value="CBS DOMAIN-CONTAINING PROTEIN CBSX3, MITOCHONDRIAL"/>
    <property type="match status" value="1"/>
</dbReference>
<evidence type="ECO:0000256" key="1">
    <source>
        <dbReference type="ARBA" id="ARBA00023122"/>
    </source>
</evidence>
<reference evidence="6 7" key="1">
    <citation type="submission" date="2020-11" db="EMBL/GenBank/DDBJ databases">
        <title>Pseudonocardia abyssalis sp. nov. and Pseudonocardia oceani sp. nov., description and phylogenomic analysis of two novel actinomycetes isolated from the deep Southern Ocean.</title>
        <authorList>
            <person name="Parra J."/>
        </authorList>
    </citation>
    <scope>NUCLEOTIDE SEQUENCE [LARGE SCALE GENOMIC DNA]</scope>
    <source>
        <strain evidence="6 7">KRD-168</strain>
    </source>
</reference>
<dbReference type="Pfam" id="PF04972">
    <property type="entry name" value="BON"/>
    <property type="match status" value="1"/>
</dbReference>
<proteinExistence type="predicted"/>
<feature type="compositionally biased region" description="Low complexity" evidence="3">
    <location>
        <begin position="250"/>
        <end position="259"/>
    </location>
</feature>
<evidence type="ECO:0000313" key="6">
    <source>
        <dbReference type="EMBL" id="MBW0133767.1"/>
    </source>
</evidence>
<dbReference type="InterPro" id="IPR007055">
    <property type="entry name" value="BON_dom"/>
</dbReference>
<dbReference type="PROSITE" id="PS51371">
    <property type="entry name" value="CBS"/>
    <property type="match status" value="2"/>
</dbReference>
<dbReference type="Pfam" id="PF00582">
    <property type="entry name" value="Usp"/>
    <property type="match status" value="1"/>
</dbReference>
<dbReference type="PROSITE" id="PS50914">
    <property type="entry name" value="BON"/>
    <property type="match status" value="1"/>
</dbReference>
<dbReference type="PANTHER" id="PTHR43080:SF29">
    <property type="entry name" value="OS02G0818000 PROTEIN"/>
    <property type="match status" value="1"/>
</dbReference>
<keyword evidence="1 2" id="KW-0129">CBS domain</keyword>
<feature type="domain" description="BON" evidence="4">
    <location>
        <begin position="318"/>
        <end position="387"/>
    </location>
</feature>
<dbReference type="InterPro" id="IPR051257">
    <property type="entry name" value="Diverse_CBS-Domain"/>
</dbReference>
<dbReference type="Pfam" id="PF00571">
    <property type="entry name" value="CBS"/>
    <property type="match status" value="2"/>
</dbReference>
<feature type="domain" description="CBS" evidence="5">
    <location>
        <begin position="265"/>
        <end position="321"/>
    </location>
</feature>
<sequence>MIPPDDAGTVVVGVDGSPESRVALEYALDDAARRGARLRVVAALAHPDYWVTAYGPVLLAPAPAEVDRVRTAAQQWIDDVTAARPTGSVTVPVEVSAVAGPPAEALTDASRDADLLVLGHRGRGAVASTLLGSVGMRCVMDASCPVTIVRPRPAVTSVGETRRVRATRPSVRRTTVADVMTTEVVRVSPDATFAHIAAALSTGRIRAVPVCDTHGVLLGAVSEADLLLTAERADPPLVRPWWRPRHTGRTRPTGTPGATTAAELMTTPAVTVEPGSTVARAARAMREHGLAWLPVVERDGRMVGVLGRSDLLSVFDRDDDGIRAEVLVDVLGRLLLVGEERVSVTVIDGVVTLDGELDTRADAELAVRFTERVEGVVAVVDRLHFRVDDRHADLSEVRRY</sequence>
<protein>
    <submittedName>
        <fullName evidence="6">Universal stress protein</fullName>
    </submittedName>
</protein>
<evidence type="ECO:0000259" key="4">
    <source>
        <dbReference type="PROSITE" id="PS50914"/>
    </source>
</evidence>
<dbReference type="EMBL" id="JADQDK010000001">
    <property type="protein sequence ID" value="MBW0133767.1"/>
    <property type="molecule type" value="Genomic_DNA"/>
</dbReference>
<dbReference type="InterPro" id="IPR000644">
    <property type="entry name" value="CBS_dom"/>
</dbReference>
<feature type="domain" description="CBS" evidence="5">
    <location>
        <begin position="180"/>
        <end position="237"/>
    </location>
</feature>
<accession>A0ABS6UNF8</accession>
<name>A0ABS6UNF8_9PSEU</name>
<evidence type="ECO:0000256" key="2">
    <source>
        <dbReference type="PROSITE-ProRule" id="PRU00703"/>
    </source>
</evidence>